<dbReference type="SUPFAM" id="SSF53067">
    <property type="entry name" value="Actin-like ATPase domain"/>
    <property type="match status" value="2"/>
</dbReference>
<dbReference type="Gene3D" id="3.30.420.40">
    <property type="match status" value="2"/>
</dbReference>
<sequence>MQNTETIFALDIGTRSVVGVIVKKIEGQYHVEKVIVEEHSERSMLDGQIHDVIAVSNTITSIKETLEETYGELSKVCVAAAGRSLVTMKKSFSKEIKGKPLLTNEDVLHMELSAVQEAQSDVADTDKKSNHVNNYYCVGYSVLKYYIDGQEIGNLVDQRGEWATVEVIATFLPRVVVDSLLSALSRASLQLDALTLEPIAAINALIPTSMRRLNIALVDIGAGTSDIALTKEGTIIAYGMVPTAGDEITEAVSDAFLLDFTKAESVKRSLRLHEEVLVEDVLGFENRIPSMEVIREIKPAVEHLAAEIGKEIKFLNGNESPKAIMLVGGGSLTPCLSDQLASYLELPVNRVAVRGSDAIQHVSFADGIVSTPELVTPVGIALAAQTTPIHYVTVTVNNTTVRLFELNELKVSDCLLASGERVSKLHGKPGLATFITFNGQPIQIPGQHGKPPIVHVNGELATLQSIVKDQDKLTVEKGVDGTFAEIYVKDFLDASSHFTVSVNNEPVEVMPTVWINERKGSIHDPLHDGDNVRVTFTSTIEQLVKRFASTFDLEQGMKKFFVTINGKQTSIPKYGVQIKKNGVSANVSSQLQKGDSIEIIIPKKPTVREVMNCLQTSLEQRITVFIDNKEITISRNLSVIKKNNKDVTIEETVSSGDSITFTSQNQTSFIFQDALPFLSVEKPGEGYTFTLMYNGSPATFDTPIFSGDELAIEWKKVMKV</sequence>
<organism evidence="2 3">
    <name type="scientific">Mangrovibacillus cuniculi</name>
    <dbReference type="NCBI Taxonomy" id="2593652"/>
    <lineage>
        <taxon>Bacteria</taxon>
        <taxon>Bacillati</taxon>
        <taxon>Bacillota</taxon>
        <taxon>Bacilli</taxon>
        <taxon>Bacillales</taxon>
        <taxon>Bacillaceae</taxon>
        <taxon>Mangrovibacillus</taxon>
    </lineage>
</organism>
<protein>
    <submittedName>
        <fullName evidence="2">Pilus assembly protein PilM</fullName>
    </submittedName>
</protein>
<dbReference type="CDD" id="cd24004">
    <property type="entry name" value="ASKHA_NBD_PilM-like"/>
    <property type="match status" value="1"/>
</dbReference>
<dbReference type="Proteomes" id="UP000593626">
    <property type="component" value="Chromosome"/>
</dbReference>
<dbReference type="PANTHER" id="PTHR32432:SF3">
    <property type="entry name" value="ETHANOLAMINE UTILIZATION PROTEIN EUTJ"/>
    <property type="match status" value="1"/>
</dbReference>
<dbReference type="Pfam" id="PF14450">
    <property type="entry name" value="FtsA"/>
    <property type="match status" value="1"/>
</dbReference>
<dbReference type="InterPro" id="IPR050696">
    <property type="entry name" value="FtsA/MreB"/>
</dbReference>
<gene>
    <name evidence="2" type="ORF">G8O30_09875</name>
</gene>
<dbReference type="GO" id="GO:0051301">
    <property type="term" value="P:cell division"/>
    <property type="evidence" value="ECO:0007669"/>
    <property type="project" value="InterPro"/>
</dbReference>
<keyword evidence="3" id="KW-1185">Reference proteome</keyword>
<dbReference type="PANTHER" id="PTHR32432">
    <property type="entry name" value="CELL DIVISION PROTEIN FTSA-RELATED"/>
    <property type="match status" value="1"/>
</dbReference>
<feature type="domain" description="SHS2" evidence="1">
    <location>
        <begin position="7"/>
        <end position="205"/>
    </location>
</feature>
<evidence type="ECO:0000259" key="1">
    <source>
        <dbReference type="SMART" id="SM00842"/>
    </source>
</evidence>
<dbReference type="InterPro" id="IPR043129">
    <property type="entry name" value="ATPase_NBD"/>
</dbReference>
<dbReference type="EMBL" id="CP049742">
    <property type="protein sequence ID" value="QPC47259.1"/>
    <property type="molecule type" value="Genomic_DNA"/>
</dbReference>
<name>A0A7S8CC50_9BACI</name>
<dbReference type="AlphaFoldDB" id="A0A7S8CC50"/>
<dbReference type="RefSeq" id="WP_239671924.1">
    <property type="nucleotide sequence ID" value="NZ_CP049742.1"/>
</dbReference>
<dbReference type="KEGG" id="mcui:G8O30_09875"/>
<evidence type="ECO:0000313" key="3">
    <source>
        <dbReference type="Proteomes" id="UP000593626"/>
    </source>
</evidence>
<accession>A0A7S8CC50</accession>
<evidence type="ECO:0000313" key="2">
    <source>
        <dbReference type="EMBL" id="QPC47259.1"/>
    </source>
</evidence>
<reference evidence="2 3" key="1">
    <citation type="submission" date="2019-07" db="EMBL/GenBank/DDBJ databases">
        <title>Genome sequence of 2 isolates from Red Sea Mangroves.</title>
        <authorList>
            <person name="Sefrji F."/>
            <person name="Michoud G."/>
            <person name="Merlino G."/>
            <person name="Daffonchio D."/>
        </authorList>
    </citation>
    <scope>NUCLEOTIDE SEQUENCE [LARGE SCALE GENOMIC DNA]</scope>
    <source>
        <strain evidence="2 3">R1DC41</strain>
    </source>
</reference>
<dbReference type="SMART" id="SM00842">
    <property type="entry name" value="FtsA"/>
    <property type="match status" value="1"/>
</dbReference>
<dbReference type="InterPro" id="IPR003494">
    <property type="entry name" value="SHS2_FtsA"/>
</dbReference>
<proteinExistence type="predicted"/>